<dbReference type="PANTHER" id="PTHR45982:SF1">
    <property type="entry name" value="REGULATOR OF CHROMOSOME CONDENSATION"/>
    <property type="match status" value="1"/>
</dbReference>
<gene>
    <name evidence="6" type="ORF">SAMN05216174_104108</name>
</gene>
<evidence type="ECO:0000313" key="7">
    <source>
        <dbReference type="Proteomes" id="UP000199501"/>
    </source>
</evidence>
<dbReference type="PROSITE" id="PS50012">
    <property type="entry name" value="RCC1_3"/>
    <property type="match status" value="4"/>
</dbReference>
<dbReference type="OrthoDB" id="9796385at2"/>
<keyword evidence="4" id="KW-0732">Signal</keyword>
<feature type="compositionally biased region" description="Pro residues" evidence="3">
    <location>
        <begin position="29"/>
        <end position="38"/>
    </location>
</feature>
<feature type="region of interest" description="Disordered" evidence="3">
    <location>
        <begin position="26"/>
        <end position="69"/>
    </location>
</feature>
<dbReference type="SUPFAM" id="SSF50985">
    <property type="entry name" value="RCC1/BLIP-II"/>
    <property type="match status" value="1"/>
</dbReference>
<reference evidence="7" key="1">
    <citation type="submission" date="2016-10" db="EMBL/GenBank/DDBJ databases">
        <authorList>
            <person name="Varghese N."/>
            <person name="Submissions S."/>
        </authorList>
    </citation>
    <scope>NUCLEOTIDE SEQUENCE [LARGE SCALE GENOMIC DNA]</scope>
    <source>
        <strain evidence="7">IBRC-M 10403</strain>
    </source>
</reference>
<evidence type="ECO:0000256" key="2">
    <source>
        <dbReference type="ARBA" id="ARBA00022737"/>
    </source>
</evidence>
<dbReference type="Gene3D" id="2.130.10.30">
    <property type="entry name" value="Regulator of chromosome condensation 1/beta-lactamase-inhibitor protein II"/>
    <property type="match status" value="2"/>
</dbReference>
<dbReference type="EMBL" id="FMZZ01000004">
    <property type="protein sequence ID" value="SDC74852.1"/>
    <property type="molecule type" value="Genomic_DNA"/>
</dbReference>
<evidence type="ECO:0000259" key="5">
    <source>
        <dbReference type="Pfam" id="PF25390"/>
    </source>
</evidence>
<keyword evidence="1" id="KW-0344">Guanine-nucleotide releasing factor</keyword>
<feature type="chain" id="PRO_5039694865" evidence="4">
    <location>
        <begin position="27"/>
        <end position="840"/>
    </location>
</feature>
<dbReference type="InterPro" id="IPR058923">
    <property type="entry name" value="RCC1-like_dom"/>
</dbReference>
<feature type="signal peptide" evidence="4">
    <location>
        <begin position="1"/>
        <end position="26"/>
    </location>
</feature>
<accession>A0A1G6P3U4</accession>
<evidence type="ECO:0000256" key="1">
    <source>
        <dbReference type="ARBA" id="ARBA00022658"/>
    </source>
</evidence>
<sequence length="840" mass="84497">MRFRSFALVTALAAAMLGGQAGAAAAAPTPVPAAPQAPGPQARPDHGKGVLESRREGRDLTAVPGTVGTLGADTAAAPLAGAPTGTRYTPIAPTRVLDTRNGTGVPTTTPLRPGGTLALDLASRVPTTATAVVLNVTGTEGTANTFVTVYPAGTDRPISSNLNLAPGQTRPNAVVVTLAFSGTVLMYNNAGSTHLVADLAGYYQPGAGSLFNPTPPTRLLDTRFGTGTGGSRTPVGPGKTISLDFTGRVPATATAVTFNLTGVDGTAHTFVAAYPSGTVRQPGSSLNLAPGEIAPNLVTVTLGADRKVSLYNNAGNTHLVADLAGYYDSAAGAAFYHVAPTRLVDTRFFPEPICGNCHLPVDFRPLLPATARAAVFNLTGTDPSQGTHITAWPGQNPSQLPNSSNLNLVGGQTRPNLATVGLDQGVLSLYNRFGDVDLIVDVAGYFANPPAVCAVDCGISWGDNTGGQLGHGTSGDAANKPGQMSGLGNVKAVAASHHSSYALLKDGSIWASGLNYNGGLASTTVAESPVPIKVPVGATFTAVAAGSATAYGLTNQGRILFWGENRSNEGGNNNDAPEFTAREVGIENVKAIAAGYSTGYALKNDGTVWAWGVNGGALGNGSYGTGCEQYPVAATCRAPLPVQVPGLTDIVSIGASWSTAYAVKADGTVWAWGWNAEGQLGDGQAGGGSCYENTTLPNCVQLSPKQLPALTGVTKVVGGATTAYALKSDGTVLGWGWNAQGQVGHGVTGANCQSPSGTNCTVPTPTAVSGLTGVTDLAAGSLFALARKSDGTVSAWGYNGFGAIAANVGGSNVPLQVSGLTDVTAIGAGGFTALAVAGTV</sequence>
<dbReference type="GO" id="GO:0005737">
    <property type="term" value="C:cytoplasm"/>
    <property type="evidence" value="ECO:0007669"/>
    <property type="project" value="TreeGrafter"/>
</dbReference>
<dbReference type="STRING" id="1271860.SAMN05216174_104108"/>
<dbReference type="AlphaFoldDB" id="A0A1G6P3U4"/>
<evidence type="ECO:0000256" key="4">
    <source>
        <dbReference type="SAM" id="SignalP"/>
    </source>
</evidence>
<dbReference type="InterPro" id="IPR009091">
    <property type="entry name" value="RCC1/BLIP-II"/>
</dbReference>
<dbReference type="PANTHER" id="PTHR45982">
    <property type="entry name" value="REGULATOR OF CHROMOSOME CONDENSATION"/>
    <property type="match status" value="1"/>
</dbReference>
<proteinExistence type="predicted"/>
<keyword evidence="2" id="KW-0677">Repeat</keyword>
<dbReference type="Pfam" id="PF25390">
    <property type="entry name" value="WD40_RLD"/>
    <property type="match status" value="1"/>
</dbReference>
<name>A0A1G6P3U4_9PSEU</name>
<dbReference type="GO" id="GO:0005085">
    <property type="term" value="F:guanyl-nucleotide exchange factor activity"/>
    <property type="evidence" value="ECO:0007669"/>
    <property type="project" value="TreeGrafter"/>
</dbReference>
<protein>
    <submittedName>
        <fullName evidence="6">Alpha-tubulin suppressor</fullName>
    </submittedName>
</protein>
<dbReference type="InterPro" id="IPR000408">
    <property type="entry name" value="Reg_chr_condens"/>
</dbReference>
<evidence type="ECO:0000256" key="3">
    <source>
        <dbReference type="SAM" id="MobiDB-lite"/>
    </source>
</evidence>
<dbReference type="Proteomes" id="UP000199501">
    <property type="component" value="Unassembled WGS sequence"/>
</dbReference>
<feature type="compositionally biased region" description="Basic and acidic residues" evidence="3">
    <location>
        <begin position="43"/>
        <end position="59"/>
    </location>
</feature>
<feature type="domain" description="RCC1-like" evidence="5">
    <location>
        <begin position="460"/>
        <end position="833"/>
    </location>
</feature>
<keyword evidence="7" id="KW-1185">Reference proteome</keyword>
<evidence type="ECO:0000313" key="6">
    <source>
        <dbReference type="EMBL" id="SDC74852.1"/>
    </source>
</evidence>
<organism evidence="6 7">
    <name type="scientific">Actinokineospora iranica</name>
    <dbReference type="NCBI Taxonomy" id="1271860"/>
    <lineage>
        <taxon>Bacteria</taxon>
        <taxon>Bacillati</taxon>
        <taxon>Actinomycetota</taxon>
        <taxon>Actinomycetes</taxon>
        <taxon>Pseudonocardiales</taxon>
        <taxon>Pseudonocardiaceae</taxon>
        <taxon>Actinokineospora</taxon>
    </lineage>
</organism>
<dbReference type="RefSeq" id="WP_091449787.1">
    <property type="nucleotide sequence ID" value="NZ_FMZZ01000004.1"/>
</dbReference>
<dbReference type="InterPro" id="IPR051553">
    <property type="entry name" value="Ran_GTPase-activating"/>
</dbReference>